<evidence type="ECO:0000256" key="1">
    <source>
        <dbReference type="SAM" id="SignalP"/>
    </source>
</evidence>
<reference evidence="2 3" key="1">
    <citation type="submission" date="2020-08" db="EMBL/GenBank/DDBJ databases">
        <title>Genomic Encyclopedia of Type Strains, Phase III (KMG-III): the genomes of soil and plant-associated and newly described type strains.</title>
        <authorList>
            <person name="Whitman W."/>
        </authorList>
    </citation>
    <scope>NUCLEOTIDE SEQUENCE [LARGE SCALE GENOMIC DNA]</scope>
    <source>
        <strain evidence="2 3">CECT 8799</strain>
    </source>
</reference>
<dbReference type="AlphaFoldDB" id="A0A7W4Z7L9"/>
<dbReference type="EMBL" id="JACHWZ010000002">
    <property type="protein sequence ID" value="MBB3059893.1"/>
    <property type="molecule type" value="Genomic_DNA"/>
</dbReference>
<evidence type="ECO:0000313" key="3">
    <source>
        <dbReference type="Proteomes" id="UP000535937"/>
    </source>
</evidence>
<organism evidence="2 3">
    <name type="scientific">Microbulbifer rhizosphaerae</name>
    <dbReference type="NCBI Taxonomy" id="1562603"/>
    <lineage>
        <taxon>Bacteria</taxon>
        <taxon>Pseudomonadati</taxon>
        <taxon>Pseudomonadota</taxon>
        <taxon>Gammaproteobacteria</taxon>
        <taxon>Cellvibrionales</taxon>
        <taxon>Microbulbiferaceae</taxon>
        <taxon>Microbulbifer</taxon>
    </lineage>
</organism>
<protein>
    <submittedName>
        <fullName evidence="2">Uncharacterized protein</fullName>
    </submittedName>
</protein>
<proteinExistence type="predicted"/>
<sequence>MKKRMMILLLLIAVPLATIAGTPPFQGCQRLACVGKIDRIYLHPEGNIKITPPIGANGSDTSVLGCSLSEGVYATIKRSHPHFTEMYSMLLAAHMSGKDVYVRILENSPDCEVWYTSIY</sequence>
<accession>A0A7W4Z7L9</accession>
<gene>
    <name evidence="2" type="ORF">FHS09_000701</name>
</gene>
<feature type="chain" id="PRO_5031011366" evidence="1">
    <location>
        <begin position="21"/>
        <end position="119"/>
    </location>
</feature>
<keyword evidence="1" id="KW-0732">Signal</keyword>
<dbReference type="Proteomes" id="UP000535937">
    <property type="component" value="Unassembled WGS sequence"/>
</dbReference>
<name>A0A7W4Z7L9_9GAMM</name>
<keyword evidence="3" id="KW-1185">Reference proteome</keyword>
<feature type="signal peptide" evidence="1">
    <location>
        <begin position="1"/>
        <end position="20"/>
    </location>
</feature>
<dbReference type="RefSeq" id="WP_183456686.1">
    <property type="nucleotide sequence ID" value="NZ_JACHWZ010000002.1"/>
</dbReference>
<evidence type="ECO:0000313" key="2">
    <source>
        <dbReference type="EMBL" id="MBB3059893.1"/>
    </source>
</evidence>
<comment type="caution">
    <text evidence="2">The sequence shown here is derived from an EMBL/GenBank/DDBJ whole genome shotgun (WGS) entry which is preliminary data.</text>
</comment>